<dbReference type="GO" id="GO:0005829">
    <property type="term" value="C:cytosol"/>
    <property type="evidence" value="ECO:0007669"/>
    <property type="project" value="TreeGrafter"/>
</dbReference>
<evidence type="ECO:0000256" key="12">
    <source>
        <dbReference type="ARBA" id="ARBA00023268"/>
    </source>
</evidence>
<dbReference type="Gene3D" id="2.40.340.10">
    <property type="entry name" value="MoeA, C-terminal, domain IV"/>
    <property type="match status" value="1"/>
</dbReference>
<feature type="domain" description="MoaB/Mog" evidence="15">
    <location>
        <begin position="492"/>
        <end position="641"/>
    </location>
</feature>
<dbReference type="InterPro" id="IPR036425">
    <property type="entry name" value="MoaB/Mog-like_dom_sf"/>
</dbReference>
<dbReference type="CDD" id="cd00886">
    <property type="entry name" value="MogA_MoaB"/>
    <property type="match status" value="1"/>
</dbReference>
<dbReference type="CDD" id="cd00887">
    <property type="entry name" value="MoeA"/>
    <property type="match status" value="1"/>
</dbReference>
<dbReference type="GO" id="GO:0046872">
    <property type="term" value="F:metal ion binding"/>
    <property type="evidence" value="ECO:0007669"/>
    <property type="project" value="UniProtKB-UniRule"/>
</dbReference>
<dbReference type="Gene3D" id="3.90.105.10">
    <property type="entry name" value="Molybdopterin biosynthesis moea protein, domain 2"/>
    <property type="match status" value="1"/>
</dbReference>
<dbReference type="SUPFAM" id="SSF63882">
    <property type="entry name" value="MoeA N-terminal region -like"/>
    <property type="match status" value="1"/>
</dbReference>
<keyword evidence="11 13" id="KW-0501">Molybdenum cofactor biosynthesis</keyword>
<dbReference type="EMBL" id="SMMG02000001">
    <property type="protein sequence ID" value="KAA3489743.1"/>
    <property type="molecule type" value="Genomic_DNA"/>
</dbReference>
<dbReference type="InterPro" id="IPR005111">
    <property type="entry name" value="MoeA_C_domain_IV"/>
</dbReference>
<dbReference type="SUPFAM" id="SSF63867">
    <property type="entry name" value="MoeA C-terminal domain-like"/>
    <property type="match status" value="1"/>
</dbReference>
<dbReference type="NCBIfam" id="TIGR00177">
    <property type="entry name" value="molyb_syn"/>
    <property type="match status" value="2"/>
</dbReference>
<sequence length="688" mass="72849">MIPVDEALQIVLSVAQKLPPVTVPLHQALGKVLAQDIVAPDPLPPYPASIKDGYAVIASDGPGEYPVIVESRAGNDGLGVTVTPGTVAYVTTGGPIPNGADAVVQVEDTEQVKAPSETKHVKILVQTSKGVDIRQVGCDIQKDAVVLKSGERIGASEVGLLATVGVTMVKVQPTPTIAVLSTGDELVEPTIGSLSRGKVLPEAPPFRKGERKKKTESERRLIRDSNRAMLLAAAAQEQCTVRDLGLVGDDKEELERVLDGAFSSGINILLTSGGVSMGDKDFVKPLLDKKGKVHFNKVCMKPGKPLTFAEICLNRAENASVNKVLAFGLPGNPVSCLVCFQLFVVPTVRLLAGWENPHLLRVQARLQQPLKTDPVRPEFYRATIRWEANDGSGSAGSFLDLIYLFVAESTGHQMSSRLLSMKSANAVLELPASGRVIPAGSSVSAIVISDLSGTPLNKAASSYDSSSSSTPHKSVSNEIMGDGSQDVQFKVAVLTVSDTVASGAGPDRSGPRAVSVVNSSSEKLGGAKVVATGVVSDDVGKIKEVLQRWSDIDKLDLILTLGGTGFTPRDVTPEATKEVIEKETPGLLYVMMQESLKVTPFAMLSRSAAGIRGSTLIINMPGNPNAVAECMEALLPALKHALKQVKGDKREKHPRHIPHEHATPVDTWERSHKLASAGSVKPSCPCSH</sequence>
<dbReference type="Pfam" id="PF03453">
    <property type="entry name" value="MoeA_N"/>
    <property type="match status" value="1"/>
</dbReference>
<comment type="catalytic activity">
    <reaction evidence="13">
        <text>adenylyl-molybdopterin + molybdate = Mo-molybdopterin + AMP + H(+)</text>
        <dbReference type="Rhea" id="RHEA:35047"/>
        <dbReference type="ChEBI" id="CHEBI:15378"/>
        <dbReference type="ChEBI" id="CHEBI:36264"/>
        <dbReference type="ChEBI" id="CHEBI:62727"/>
        <dbReference type="ChEBI" id="CHEBI:71302"/>
        <dbReference type="ChEBI" id="CHEBI:456215"/>
    </reaction>
</comment>
<evidence type="ECO:0000256" key="3">
    <source>
        <dbReference type="ARBA" id="ARBA00007589"/>
    </source>
</evidence>
<evidence type="ECO:0000256" key="6">
    <source>
        <dbReference type="ARBA" id="ARBA00022679"/>
    </source>
</evidence>
<dbReference type="SMART" id="SM00852">
    <property type="entry name" value="MoCF_biosynth"/>
    <property type="match status" value="2"/>
</dbReference>
<keyword evidence="7 13" id="KW-0479">Metal-binding</keyword>
<protein>
    <recommendedName>
        <fullName evidence="13">Molybdopterin biosynthesis protein CNX1</fullName>
    </recommendedName>
    <alternativeName>
        <fullName evidence="13">Molybdenum cofactor biosynthesis enzyme CNX1</fullName>
    </alternativeName>
    <domain>
        <recommendedName>
            <fullName evidence="13">Molybdopterin molybdenumtransferase</fullName>
            <shortName evidence="13">MPT Mo-transferase</shortName>
            <ecNumber evidence="13">2.10.1.1</ecNumber>
        </recommendedName>
        <alternativeName>
            <fullName evidence="13">Domain E</fullName>
        </alternativeName>
    </domain>
    <domain>
        <recommendedName>
            <fullName evidence="13">Molybdopterin adenylyltransferase</fullName>
            <shortName evidence="13">MPT adenylyltransferase</shortName>
            <ecNumber evidence="13">2.7.7.75</ecNumber>
        </recommendedName>
        <alternativeName>
            <fullName evidence="13">Domain G</fullName>
        </alternativeName>
    </domain>
</protein>
<dbReference type="Pfam" id="PF00994">
    <property type="entry name" value="MoCF_biosynth"/>
    <property type="match status" value="2"/>
</dbReference>
<gene>
    <name evidence="16" type="ORF">EPI10_033321</name>
</gene>
<keyword evidence="17" id="KW-1185">Reference proteome</keyword>
<dbReference type="PANTHER" id="PTHR10192:SF5">
    <property type="entry name" value="GEPHYRIN"/>
    <property type="match status" value="1"/>
</dbReference>
<dbReference type="GO" id="GO:0005524">
    <property type="term" value="F:ATP binding"/>
    <property type="evidence" value="ECO:0007669"/>
    <property type="project" value="UniProtKB-UniRule"/>
</dbReference>
<evidence type="ECO:0000256" key="2">
    <source>
        <dbReference type="ARBA" id="ARBA00005046"/>
    </source>
</evidence>
<dbReference type="FunFam" id="2.170.190.11:FF:000001">
    <property type="entry name" value="Molybdopterin molybdenumtransferase"/>
    <property type="match status" value="1"/>
</dbReference>
<dbReference type="GO" id="GO:0006777">
    <property type="term" value="P:Mo-molybdopterin cofactor biosynthetic process"/>
    <property type="evidence" value="ECO:0007669"/>
    <property type="project" value="UniProtKB-UniRule"/>
</dbReference>
<dbReference type="PROSITE" id="PS01079">
    <property type="entry name" value="MOCF_BIOSYNTHESIS_2"/>
    <property type="match status" value="1"/>
</dbReference>
<comment type="similarity">
    <text evidence="13">Belongs to the MoeA family.</text>
</comment>
<dbReference type="InterPro" id="IPR036688">
    <property type="entry name" value="MoeA_C_domain_IV_sf"/>
</dbReference>
<keyword evidence="12" id="KW-0511">Multifunctional enzyme</keyword>
<organism evidence="16 17">
    <name type="scientific">Gossypium australe</name>
    <dbReference type="NCBI Taxonomy" id="47621"/>
    <lineage>
        <taxon>Eukaryota</taxon>
        <taxon>Viridiplantae</taxon>
        <taxon>Streptophyta</taxon>
        <taxon>Embryophyta</taxon>
        <taxon>Tracheophyta</taxon>
        <taxon>Spermatophyta</taxon>
        <taxon>Magnoliopsida</taxon>
        <taxon>eudicotyledons</taxon>
        <taxon>Gunneridae</taxon>
        <taxon>Pentapetalae</taxon>
        <taxon>rosids</taxon>
        <taxon>malvids</taxon>
        <taxon>Malvales</taxon>
        <taxon>Malvaceae</taxon>
        <taxon>Malvoideae</taxon>
        <taxon>Gossypium</taxon>
    </lineage>
</organism>
<dbReference type="EC" id="2.7.7.75" evidence="13"/>
<evidence type="ECO:0000256" key="13">
    <source>
        <dbReference type="RuleBase" id="RU365090"/>
    </source>
</evidence>
<evidence type="ECO:0000259" key="15">
    <source>
        <dbReference type="SMART" id="SM00852"/>
    </source>
</evidence>
<dbReference type="PANTHER" id="PTHR10192">
    <property type="entry name" value="MOLYBDOPTERIN BIOSYNTHESIS PROTEIN"/>
    <property type="match status" value="1"/>
</dbReference>
<evidence type="ECO:0000256" key="4">
    <source>
        <dbReference type="ARBA" id="ARBA00008339"/>
    </source>
</evidence>
<comment type="pathway">
    <text evidence="2 13">Cofactor biosynthesis; molybdopterin biosynthesis.</text>
</comment>
<evidence type="ECO:0000256" key="10">
    <source>
        <dbReference type="ARBA" id="ARBA00022842"/>
    </source>
</evidence>
<evidence type="ECO:0000256" key="5">
    <source>
        <dbReference type="ARBA" id="ARBA00022505"/>
    </source>
</evidence>
<evidence type="ECO:0000256" key="1">
    <source>
        <dbReference type="ARBA" id="ARBA00001946"/>
    </source>
</evidence>
<name>A0A5B6X7T2_9ROSI</name>
<evidence type="ECO:0000256" key="9">
    <source>
        <dbReference type="ARBA" id="ARBA00022840"/>
    </source>
</evidence>
<feature type="region of interest" description="Disordered" evidence="14">
    <location>
        <begin position="459"/>
        <end position="480"/>
    </location>
</feature>
<reference evidence="17" key="1">
    <citation type="journal article" date="2019" name="Plant Biotechnol. J.">
        <title>Genome sequencing of the Australian wild diploid species Gossypium australe highlights disease resistance and delayed gland morphogenesis.</title>
        <authorList>
            <person name="Cai Y."/>
            <person name="Cai X."/>
            <person name="Wang Q."/>
            <person name="Wang P."/>
            <person name="Zhang Y."/>
            <person name="Cai C."/>
            <person name="Xu Y."/>
            <person name="Wang K."/>
            <person name="Zhou Z."/>
            <person name="Wang C."/>
            <person name="Geng S."/>
            <person name="Li B."/>
            <person name="Dong Q."/>
            <person name="Hou Y."/>
            <person name="Wang H."/>
            <person name="Ai P."/>
            <person name="Liu Z."/>
            <person name="Yi F."/>
            <person name="Sun M."/>
            <person name="An G."/>
            <person name="Cheng J."/>
            <person name="Zhang Y."/>
            <person name="Shi Q."/>
            <person name="Xie Y."/>
            <person name="Shi X."/>
            <person name="Chang Y."/>
            <person name="Huang F."/>
            <person name="Chen Y."/>
            <person name="Hong S."/>
            <person name="Mi L."/>
            <person name="Sun Q."/>
            <person name="Zhang L."/>
            <person name="Zhou B."/>
            <person name="Peng R."/>
            <person name="Zhang X."/>
            <person name="Liu F."/>
        </authorList>
    </citation>
    <scope>NUCLEOTIDE SEQUENCE [LARGE SCALE GENOMIC DNA]</scope>
    <source>
        <strain evidence="17">cv. PA1801</strain>
    </source>
</reference>
<dbReference type="AlphaFoldDB" id="A0A5B6X7T2"/>
<accession>A0A5B6X7T2</accession>
<dbReference type="FunFam" id="3.40.980.10:FF:000009">
    <property type="entry name" value="Molybdopterin molybdenumtransferase"/>
    <property type="match status" value="1"/>
</dbReference>
<keyword evidence="8" id="KW-0547">Nucleotide-binding</keyword>
<evidence type="ECO:0000256" key="14">
    <source>
        <dbReference type="SAM" id="MobiDB-lite"/>
    </source>
</evidence>
<dbReference type="Pfam" id="PF03454">
    <property type="entry name" value="MoeA_C"/>
    <property type="match status" value="1"/>
</dbReference>
<evidence type="ECO:0000256" key="11">
    <source>
        <dbReference type="ARBA" id="ARBA00023150"/>
    </source>
</evidence>
<comment type="similarity">
    <text evidence="4">In the C-terminal section; belongs to the MoeA family.</text>
</comment>
<dbReference type="InterPro" id="IPR008284">
    <property type="entry name" value="MoCF_biosynth_CS"/>
</dbReference>
<comment type="cofactor">
    <cofactor evidence="1 13">
        <name>Mg(2+)</name>
        <dbReference type="ChEBI" id="CHEBI:18420"/>
    </cofactor>
</comment>
<dbReference type="Proteomes" id="UP000325315">
    <property type="component" value="Unassembled WGS sequence"/>
</dbReference>
<dbReference type="InterPro" id="IPR036135">
    <property type="entry name" value="MoeA_linker/N_sf"/>
</dbReference>
<dbReference type="GO" id="GO:0061598">
    <property type="term" value="F:molybdopterin adenylyltransferase activity"/>
    <property type="evidence" value="ECO:0007669"/>
    <property type="project" value="UniProtKB-UniRule"/>
</dbReference>
<keyword evidence="5 13" id="KW-0500">Molybdenum</keyword>
<keyword evidence="10 13" id="KW-0460">Magnesium</keyword>
<comment type="caution">
    <text evidence="16">The sequence shown here is derived from an EMBL/GenBank/DDBJ whole genome shotgun (WGS) entry which is preliminary data.</text>
</comment>
<keyword evidence="6 13" id="KW-0808">Transferase</keyword>
<dbReference type="InterPro" id="IPR038987">
    <property type="entry name" value="MoeA-like"/>
</dbReference>
<dbReference type="FunFam" id="2.40.340.10:FF:000004">
    <property type="entry name" value="Molybdopterin molybdenumtransferase"/>
    <property type="match status" value="1"/>
</dbReference>
<dbReference type="InterPro" id="IPR005110">
    <property type="entry name" value="MoeA_linker/N"/>
</dbReference>
<dbReference type="EC" id="2.10.1.1" evidence="13"/>
<dbReference type="OrthoDB" id="4349954at2759"/>
<dbReference type="Gene3D" id="3.40.980.10">
    <property type="entry name" value="MoaB/Mog-like domain"/>
    <property type="match status" value="2"/>
</dbReference>
<comment type="similarity">
    <text evidence="3">In the N-terminal section; belongs to the MoaB/Mog family.</text>
</comment>
<comment type="function">
    <text evidence="13">Catalyzes two steps in the biosynthesis of the molybdenum cofactor. In the first step, molybdopterin is adenylated. Subsequently, molybdate is inserted into adenylated molybdopterin and AMP is released.</text>
</comment>
<feature type="compositionally biased region" description="Low complexity" evidence="14">
    <location>
        <begin position="461"/>
        <end position="476"/>
    </location>
</feature>
<dbReference type="UniPathway" id="UPA00344"/>
<dbReference type="FunFam" id="3.40.980.10:FF:000002">
    <property type="entry name" value="Molybdopterin molybdenumtransferase"/>
    <property type="match status" value="1"/>
</dbReference>
<dbReference type="SUPFAM" id="SSF53218">
    <property type="entry name" value="Molybdenum cofactor biosynthesis proteins"/>
    <property type="match status" value="2"/>
</dbReference>
<proteinExistence type="inferred from homology"/>
<dbReference type="PROSITE" id="PS01078">
    <property type="entry name" value="MOCF_BIOSYNTHESIS_1"/>
    <property type="match status" value="1"/>
</dbReference>
<dbReference type="Gene3D" id="2.170.190.11">
    <property type="entry name" value="Molybdopterin biosynthesis moea protein, domain 3"/>
    <property type="match status" value="1"/>
</dbReference>
<dbReference type="InterPro" id="IPR001453">
    <property type="entry name" value="MoaB/Mog_dom"/>
</dbReference>
<evidence type="ECO:0000313" key="17">
    <source>
        <dbReference type="Proteomes" id="UP000325315"/>
    </source>
</evidence>
<keyword evidence="9" id="KW-0067">ATP-binding</keyword>
<evidence type="ECO:0000256" key="8">
    <source>
        <dbReference type="ARBA" id="ARBA00022741"/>
    </source>
</evidence>
<feature type="region of interest" description="Disordered" evidence="14">
    <location>
        <begin position="646"/>
        <end position="670"/>
    </location>
</feature>
<evidence type="ECO:0000313" key="16">
    <source>
        <dbReference type="EMBL" id="KAA3489743.1"/>
    </source>
</evidence>
<comment type="catalytic activity">
    <reaction evidence="13">
        <text>molybdopterin + ATP + H(+) = adenylyl-molybdopterin + diphosphate</text>
        <dbReference type="Rhea" id="RHEA:31331"/>
        <dbReference type="ChEBI" id="CHEBI:15378"/>
        <dbReference type="ChEBI" id="CHEBI:30616"/>
        <dbReference type="ChEBI" id="CHEBI:33019"/>
        <dbReference type="ChEBI" id="CHEBI:58698"/>
        <dbReference type="ChEBI" id="CHEBI:62727"/>
    </reaction>
</comment>
<feature type="domain" description="MoaB/Mog" evidence="15">
    <location>
        <begin position="178"/>
        <end position="350"/>
    </location>
</feature>
<evidence type="ECO:0000256" key="7">
    <source>
        <dbReference type="ARBA" id="ARBA00022723"/>
    </source>
</evidence>
<dbReference type="GO" id="GO:0061599">
    <property type="term" value="F:molybdopterin molybdotransferase activity"/>
    <property type="evidence" value="ECO:0007669"/>
    <property type="project" value="UniProtKB-UniRule"/>
</dbReference>